<keyword evidence="10" id="KW-1185">Reference proteome</keyword>
<dbReference type="InterPro" id="IPR036576">
    <property type="entry name" value="WRKY_dom_sf"/>
</dbReference>
<dbReference type="InterPro" id="IPR003657">
    <property type="entry name" value="WRKY_dom"/>
</dbReference>
<dbReference type="PANTHER" id="PTHR31429">
    <property type="entry name" value="WRKY TRANSCRIPTION FACTOR 36-RELATED"/>
    <property type="match status" value="1"/>
</dbReference>
<dbReference type="FunFam" id="2.20.25.80:FF:000002">
    <property type="entry name" value="probable WRKY transcription factor 31"/>
    <property type="match status" value="1"/>
</dbReference>
<feature type="domain" description="WRKY" evidence="8">
    <location>
        <begin position="211"/>
        <end position="277"/>
    </location>
</feature>
<dbReference type="Proteomes" id="UP001346149">
    <property type="component" value="Unassembled WGS sequence"/>
</dbReference>
<feature type="compositionally biased region" description="Basic and acidic residues" evidence="7">
    <location>
        <begin position="164"/>
        <end position="173"/>
    </location>
</feature>
<comment type="subcellular location">
    <subcellularLocation>
        <location evidence="1">Nucleus</location>
    </subcellularLocation>
</comment>
<keyword evidence="2" id="KW-0805">Transcription regulation</keyword>
<dbReference type="EMBL" id="JAXQNO010000001">
    <property type="protein sequence ID" value="KAK4803723.1"/>
    <property type="molecule type" value="Genomic_DNA"/>
</dbReference>
<dbReference type="PANTHER" id="PTHR31429:SF86">
    <property type="entry name" value="WRKY TRANSCRIPTION FACTOR 61-RELATED"/>
    <property type="match status" value="1"/>
</dbReference>
<feature type="region of interest" description="Disordered" evidence="7">
    <location>
        <begin position="145"/>
        <end position="199"/>
    </location>
</feature>
<dbReference type="SMART" id="SM00774">
    <property type="entry name" value="WRKY"/>
    <property type="match status" value="1"/>
</dbReference>
<organism evidence="9 10">
    <name type="scientific">Trapa natans</name>
    <name type="common">Water chestnut</name>
    <dbReference type="NCBI Taxonomy" id="22666"/>
    <lineage>
        <taxon>Eukaryota</taxon>
        <taxon>Viridiplantae</taxon>
        <taxon>Streptophyta</taxon>
        <taxon>Embryophyta</taxon>
        <taxon>Tracheophyta</taxon>
        <taxon>Spermatophyta</taxon>
        <taxon>Magnoliopsida</taxon>
        <taxon>eudicotyledons</taxon>
        <taxon>Gunneridae</taxon>
        <taxon>Pentapetalae</taxon>
        <taxon>rosids</taxon>
        <taxon>malvids</taxon>
        <taxon>Myrtales</taxon>
        <taxon>Lythraceae</taxon>
        <taxon>Trapa</taxon>
    </lineage>
</organism>
<accession>A0AAN7N453</accession>
<feature type="coiled-coil region" evidence="6">
    <location>
        <begin position="48"/>
        <end position="82"/>
    </location>
</feature>
<evidence type="ECO:0000256" key="4">
    <source>
        <dbReference type="ARBA" id="ARBA00023163"/>
    </source>
</evidence>
<comment type="caution">
    <text evidence="9">The sequence shown here is derived from an EMBL/GenBank/DDBJ whole genome shotgun (WGS) entry which is preliminary data.</text>
</comment>
<keyword evidence="3" id="KW-0238">DNA-binding</keyword>
<keyword evidence="5" id="KW-0539">Nucleus</keyword>
<evidence type="ECO:0000259" key="8">
    <source>
        <dbReference type="PROSITE" id="PS50811"/>
    </source>
</evidence>
<reference evidence="9 10" key="1">
    <citation type="journal article" date="2023" name="Hortic Res">
        <title>Pangenome of water caltrop reveals structural variations and asymmetric subgenome divergence after allopolyploidization.</title>
        <authorList>
            <person name="Zhang X."/>
            <person name="Chen Y."/>
            <person name="Wang L."/>
            <person name="Yuan Y."/>
            <person name="Fang M."/>
            <person name="Shi L."/>
            <person name="Lu R."/>
            <person name="Comes H.P."/>
            <person name="Ma Y."/>
            <person name="Chen Y."/>
            <person name="Huang G."/>
            <person name="Zhou Y."/>
            <person name="Zheng Z."/>
            <person name="Qiu Y."/>
        </authorList>
    </citation>
    <scope>NUCLEOTIDE SEQUENCE [LARGE SCALE GENOMIC DNA]</scope>
    <source>
        <strain evidence="9">F231</strain>
    </source>
</reference>
<evidence type="ECO:0000256" key="7">
    <source>
        <dbReference type="SAM" id="MobiDB-lite"/>
    </source>
</evidence>
<evidence type="ECO:0000256" key="2">
    <source>
        <dbReference type="ARBA" id="ARBA00023015"/>
    </source>
</evidence>
<evidence type="ECO:0000256" key="3">
    <source>
        <dbReference type="ARBA" id="ARBA00023125"/>
    </source>
</evidence>
<evidence type="ECO:0000256" key="5">
    <source>
        <dbReference type="ARBA" id="ARBA00023242"/>
    </source>
</evidence>
<feature type="region of interest" description="Disordered" evidence="7">
    <location>
        <begin position="472"/>
        <end position="492"/>
    </location>
</feature>
<feature type="region of interest" description="Disordered" evidence="7">
    <location>
        <begin position="87"/>
        <end position="111"/>
    </location>
</feature>
<dbReference type="GO" id="GO:0003700">
    <property type="term" value="F:DNA-binding transcription factor activity"/>
    <property type="evidence" value="ECO:0007669"/>
    <property type="project" value="InterPro"/>
</dbReference>
<dbReference type="Pfam" id="PF03106">
    <property type="entry name" value="WRKY"/>
    <property type="match status" value="1"/>
</dbReference>
<name>A0AAN7N453_TRANT</name>
<feature type="compositionally biased region" description="Low complexity" evidence="7">
    <location>
        <begin position="472"/>
        <end position="482"/>
    </location>
</feature>
<keyword evidence="6" id="KW-0175">Coiled coil</keyword>
<dbReference type="PROSITE" id="PS50811">
    <property type="entry name" value="WRKY"/>
    <property type="match status" value="1"/>
</dbReference>
<evidence type="ECO:0000256" key="6">
    <source>
        <dbReference type="SAM" id="Coils"/>
    </source>
</evidence>
<dbReference type="Gene3D" id="2.20.25.80">
    <property type="entry name" value="WRKY domain"/>
    <property type="match status" value="1"/>
</dbReference>
<dbReference type="GO" id="GO:0005634">
    <property type="term" value="C:nucleus"/>
    <property type="evidence" value="ECO:0007669"/>
    <property type="project" value="UniProtKB-SubCell"/>
</dbReference>
<protein>
    <recommendedName>
        <fullName evidence="8">WRKY domain-containing protein</fullName>
    </recommendedName>
</protein>
<feature type="compositionally biased region" description="Basic and acidic residues" evidence="7">
    <location>
        <begin position="20"/>
        <end position="46"/>
    </location>
</feature>
<keyword evidence="4" id="KW-0804">Transcription</keyword>
<gene>
    <name evidence="9" type="ORF">SAY86_003540</name>
</gene>
<dbReference type="AlphaFoldDB" id="A0AAN7N453"/>
<dbReference type="GO" id="GO:0043565">
    <property type="term" value="F:sequence-specific DNA binding"/>
    <property type="evidence" value="ECO:0007669"/>
    <property type="project" value="InterPro"/>
</dbReference>
<dbReference type="InterPro" id="IPR044810">
    <property type="entry name" value="WRKY_plant"/>
</dbReference>
<dbReference type="SUPFAM" id="SSF118290">
    <property type="entry name" value="WRKY DNA-binding domain"/>
    <property type="match status" value="1"/>
</dbReference>
<evidence type="ECO:0000313" key="9">
    <source>
        <dbReference type="EMBL" id="KAK4803723.1"/>
    </source>
</evidence>
<sequence length="576" mass="62250">MAKEETKAGQVRGFDPLEESLPKPKEMDKSEHSLSPSRRIEQGDHQLIKSARAEMGEVKEENERLKMRLERVRRDYDTLQMQFFDIIKQDGDGKQQQQSVNYAREPEESDQLVSLSLGWKKKDEKIGKLDDHRITNKDDQQEDLALSLDCKVGPAKKGNTSRENSSEDHKEEAGEAWPPSQVLKTTTRSGDDEASQLNPTKKARVCVRARCDTPTMNDGCQWRKYGQKIAKGNPCPRAYYRCTAAPSCPVRKQVQRCADDMAILITTYEGTHNHPLPVSATAMASTTSAAASMLLSRSSTSGISGQCHPAPAATSIDLHGLNFYLSDPLRSKQQFYGHLPGSMSAAVLSPPHPTITLDLTSILPRSSSSVASPYNSNYYNAIARYNSSSSSSSTISWSNDLFNHGTTSHHQPFSKSNLGESFHHHLPFLDKANITPNQQDSSIAAATKAITADPNFQSALATALKSIISSGSSSSATANSTGMTTVGSSHGSAGGDVLGRKLGWNETVAASSGSIFGQGAAGQVVPCGSSYLNKSDHSMNTLSQPSRTSPISLRFASSKLNAAATSLGDHRDPSSL</sequence>
<evidence type="ECO:0000256" key="1">
    <source>
        <dbReference type="ARBA" id="ARBA00004123"/>
    </source>
</evidence>
<feature type="region of interest" description="Disordered" evidence="7">
    <location>
        <begin position="1"/>
        <end position="46"/>
    </location>
</feature>
<evidence type="ECO:0000313" key="10">
    <source>
        <dbReference type="Proteomes" id="UP001346149"/>
    </source>
</evidence>
<proteinExistence type="predicted"/>